<feature type="transmembrane region" description="Helical" evidence="5">
    <location>
        <begin position="12"/>
        <end position="34"/>
    </location>
</feature>
<name>A0A1T4SP02_9HYPH</name>
<dbReference type="InterPro" id="IPR012451">
    <property type="entry name" value="DUF1656"/>
</dbReference>
<evidence type="ECO:0000256" key="5">
    <source>
        <dbReference type="SAM" id="Phobius"/>
    </source>
</evidence>
<organism evidence="6 7">
    <name type="scientific">Enhydrobacter aerosaccus</name>
    <dbReference type="NCBI Taxonomy" id="225324"/>
    <lineage>
        <taxon>Bacteria</taxon>
        <taxon>Pseudomonadati</taxon>
        <taxon>Pseudomonadota</taxon>
        <taxon>Alphaproteobacteria</taxon>
        <taxon>Hyphomicrobiales</taxon>
        <taxon>Enhydrobacter</taxon>
    </lineage>
</organism>
<gene>
    <name evidence="6" type="ORF">SAMN02745126_04866</name>
</gene>
<dbReference type="OrthoDB" id="7021192at2"/>
<keyword evidence="1" id="KW-1003">Cell membrane</keyword>
<reference evidence="7" key="1">
    <citation type="submission" date="2017-02" db="EMBL/GenBank/DDBJ databases">
        <authorList>
            <person name="Varghese N."/>
            <person name="Submissions S."/>
        </authorList>
    </citation>
    <scope>NUCLEOTIDE SEQUENCE [LARGE SCALE GENOMIC DNA]</scope>
    <source>
        <strain evidence="7">ATCC 27094</strain>
    </source>
</reference>
<accession>A0A1T4SP02</accession>
<dbReference type="Proteomes" id="UP000190092">
    <property type="component" value="Unassembled WGS sequence"/>
</dbReference>
<evidence type="ECO:0000256" key="3">
    <source>
        <dbReference type="ARBA" id="ARBA00022989"/>
    </source>
</evidence>
<feature type="transmembrane region" description="Helical" evidence="5">
    <location>
        <begin position="46"/>
        <end position="66"/>
    </location>
</feature>
<dbReference type="EMBL" id="FUWJ01000009">
    <property type="protein sequence ID" value="SKA29903.1"/>
    <property type="molecule type" value="Genomic_DNA"/>
</dbReference>
<evidence type="ECO:0000313" key="7">
    <source>
        <dbReference type="Proteomes" id="UP000190092"/>
    </source>
</evidence>
<dbReference type="RefSeq" id="WP_085936625.1">
    <property type="nucleotide sequence ID" value="NZ_FUWJ01000009.1"/>
</dbReference>
<keyword evidence="7" id="KW-1185">Reference proteome</keyword>
<dbReference type="STRING" id="225324.SAMN02745126_04866"/>
<evidence type="ECO:0008006" key="8">
    <source>
        <dbReference type="Google" id="ProtNLM"/>
    </source>
</evidence>
<evidence type="ECO:0000256" key="1">
    <source>
        <dbReference type="ARBA" id="ARBA00022475"/>
    </source>
</evidence>
<sequence length="67" mass="7328">MTFTEVDVFGVYMAPISLMMIAAWMAIAVLRFALGHLGVLRLVWHPALFLFSAYIIILGCITLAVAG</sequence>
<keyword evidence="2 5" id="KW-0812">Transmembrane</keyword>
<evidence type="ECO:0000256" key="4">
    <source>
        <dbReference type="ARBA" id="ARBA00023136"/>
    </source>
</evidence>
<proteinExistence type="predicted"/>
<dbReference type="AlphaFoldDB" id="A0A1T4SP02"/>
<dbReference type="Pfam" id="PF07869">
    <property type="entry name" value="DUF1656"/>
    <property type="match status" value="1"/>
</dbReference>
<evidence type="ECO:0000256" key="2">
    <source>
        <dbReference type="ARBA" id="ARBA00022692"/>
    </source>
</evidence>
<protein>
    <recommendedName>
        <fullName evidence="8">DUF1656 domain-containing protein</fullName>
    </recommendedName>
</protein>
<evidence type="ECO:0000313" key="6">
    <source>
        <dbReference type="EMBL" id="SKA29903.1"/>
    </source>
</evidence>
<keyword evidence="4 5" id="KW-0472">Membrane</keyword>
<keyword evidence="3 5" id="KW-1133">Transmembrane helix</keyword>